<evidence type="ECO:0000313" key="1">
    <source>
        <dbReference type="EMBL" id="KRF83764.1"/>
    </source>
</evidence>
<keyword evidence="2" id="KW-1185">Reference proteome</keyword>
<dbReference type="AlphaFoldDB" id="A0A0Q9WSJ6"/>
<sequence length="67" mass="8272">MVNSNKRQRQWQHQQQWQSKWQMRTEEIMRQHAVSQLHMARYNTLGISENTHKCDFSRIEMTNGQFH</sequence>
<dbReference type="EMBL" id="CH940650">
    <property type="protein sequence ID" value="KRF83764.1"/>
    <property type="molecule type" value="Genomic_DNA"/>
</dbReference>
<reference evidence="1 2" key="1">
    <citation type="journal article" date="2007" name="Nature">
        <title>Evolution of genes and genomes on the Drosophila phylogeny.</title>
        <authorList>
            <consortium name="Drosophila 12 Genomes Consortium"/>
            <person name="Clark A.G."/>
            <person name="Eisen M.B."/>
            <person name="Smith D.R."/>
            <person name="Bergman C.M."/>
            <person name="Oliver B."/>
            <person name="Markow T.A."/>
            <person name="Kaufman T.C."/>
            <person name="Kellis M."/>
            <person name="Gelbart W."/>
            <person name="Iyer V.N."/>
            <person name="Pollard D.A."/>
            <person name="Sackton T.B."/>
            <person name="Larracuente A.M."/>
            <person name="Singh N.D."/>
            <person name="Abad J.P."/>
            <person name="Abt D.N."/>
            <person name="Adryan B."/>
            <person name="Aguade M."/>
            <person name="Akashi H."/>
            <person name="Anderson W.W."/>
            <person name="Aquadro C.F."/>
            <person name="Ardell D.H."/>
            <person name="Arguello R."/>
            <person name="Artieri C.G."/>
            <person name="Barbash D.A."/>
            <person name="Barker D."/>
            <person name="Barsanti P."/>
            <person name="Batterham P."/>
            <person name="Batzoglou S."/>
            <person name="Begun D."/>
            <person name="Bhutkar A."/>
            <person name="Blanco E."/>
            <person name="Bosak S.A."/>
            <person name="Bradley R.K."/>
            <person name="Brand A.D."/>
            <person name="Brent M.R."/>
            <person name="Brooks A.N."/>
            <person name="Brown R.H."/>
            <person name="Butlin R.K."/>
            <person name="Caggese C."/>
            <person name="Calvi B.R."/>
            <person name="Bernardo de Carvalho A."/>
            <person name="Caspi A."/>
            <person name="Castrezana S."/>
            <person name="Celniker S.E."/>
            <person name="Chang J.L."/>
            <person name="Chapple C."/>
            <person name="Chatterji S."/>
            <person name="Chinwalla A."/>
            <person name="Civetta A."/>
            <person name="Clifton S.W."/>
            <person name="Comeron J.M."/>
            <person name="Costello J.C."/>
            <person name="Coyne J.A."/>
            <person name="Daub J."/>
            <person name="David R.G."/>
            <person name="Delcher A.L."/>
            <person name="Delehaunty K."/>
            <person name="Do C.B."/>
            <person name="Ebling H."/>
            <person name="Edwards K."/>
            <person name="Eickbush T."/>
            <person name="Evans J.D."/>
            <person name="Filipski A."/>
            <person name="Findeiss S."/>
            <person name="Freyhult E."/>
            <person name="Fulton L."/>
            <person name="Fulton R."/>
            <person name="Garcia A.C."/>
            <person name="Gardiner A."/>
            <person name="Garfield D.A."/>
            <person name="Garvin B.E."/>
            <person name="Gibson G."/>
            <person name="Gilbert D."/>
            <person name="Gnerre S."/>
            <person name="Godfrey J."/>
            <person name="Good R."/>
            <person name="Gotea V."/>
            <person name="Gravely B."/>
            <person name="Greenberg A.J."/>
            <person name="Griffiths-Jones S."/>
            <person name="Gross S."/>
            <person name="Guigo R."/>
            <person name="Gustafson E.A."/>
            <person name="Haerty W."/>
            <person name="Hahn M.W."/>
            <person name="Halligan D.L."/>
            <person name="Halpern A.L."/>
            <person name="Halter G.M."/>
            <person name="Han M.V."/>
            <person name="Heger A."/>
            <person name="Hillier L."/>
            <person name="Hinrichs A.S."/>
            <person name="Holmes I."/>
            <person name="Hoskins R.A."/>
            <person name="Hubisz M.J."/>
            <person name="Hultmark D."/>
            <person name="Huntley M.A."/>
            <person name="Jaffe D.B."/>
            <person name="Jagadeeshan S."/>
            <person name="Jeck W.R."/>
            <person name="Johnson J."/>
            <person name="Jones C.D."/>
            <person name="Jordan W.C."/>
            <person name="Karpen G.H."/>
            <person name="Kataoka E."/>
            <person name="Keightley P.D."/>
            <person name="Kheradpour P."/>
            <person name="Kirkness E.F."/>
            <person name="Koerich L.B."/>
            <person name="Kristiansen K."/>
            <person name="Kudrna D."/>
            <person name="Kulathinal R.J."/>
            <person name="Kumar S."/>
            <person name="Kwok R."/>
            <person name="Lander E."/>
            <person name="Langley C.H."/>
            <person name="Lapoint R."/>
            <person name="Lazzaro B.P."/>
            <person name="Lee S.J."/>
            <person name="Levesque L."/>
            <person name="Li R."/>
            <person name="Lin C.F."/>
            <person name="Lin M.F."/>
            <person name="Lindblad-Toh K."/>
            <person name="Llopart A."/>
            <person name="Long M."/>
            <person name="Low L."/>
            <person name="Lozovsky E."/>
            <person name="Lu J."/>
            <person name="Luo M."/>
            <person name="Machado C.A."/>
            <person name="Makalowski W."/>
            <person name="Marzo M."/>
            <person name="Matsuda M."/>
            <person name="Matzkin L."/>
            <person name="McAllister B."/>
            <person name="McBride C.S."/>
            <person name="McKernan B."/>
            <person name="McKernan K."/>
            <person name="Mendez-Lago M."/>
            <person name="Minx P."/>
            <person name="Mollenhauer M.U."/>
            <person name="Montooth K."/>
            <person name="Mount S.M."/>
            <person name="Mu X."/>
            <person name="Myers E."/>
            <person name="Negre B."/>
            <person name="Newfeld S."/>
            <person name="Nielsen R."/>
            <person name="Noor M.A."/>
            <person name="O'Grady P."/>
            <person name="Pachter L."/>
            <person name="Papaceit M."/>
            <person name="Parisi M.J."/>
            <person name="Parisi M."/>
            <person name="Parts L."/>
            <person name="Pedersen J.S."/>
            <person name="Pesole G."/>
            <person name="Phillippy A.M."/>
            <person name="Ponting C.P."/>
            <person name="Pop M."/>
            <person name="Porcelli D."/>
            <person name="Powell J.R."/>
            <person name="Prohaska S."/>
            <person name="Pruitt K."/>
            <person name="Puig M."/>
            <person name="Quesneville H."/>
            <person name="Ram K.R."/>
            <person name="Rand D."/>
            <person name="Rasmussen M.D."/>
            <person name="Reed L.K."/>
            <person name="Reenan R."/>
            <person name="Reily A."/>
            <person name="Remington K.A."/>
            <person name="Rieger T.T."/>
            <person name="Ritchie M.G."/>
            <person name="Robin C."/>
            <person name="Rogers Y.H."/>
            <person name="Rohde C."/>
            <person name="Rozas J."/>
            <person name="Rubenfield M.J."/>
            <person name="Ruiz A."/>
            <person name="Russo S."/>
            <person name="Salzberg S.L."/>
            <person name="Sanchez-Gracia A."/>
            <person name="Saranga D.J."/>
            <person name="Sato H."/>
            <person name="Schaeffer S.W."/>
            <person name="Schatz M.C."/>
            <person name="Schlenke T."/>
            <person name="Schwartz R."/>
            <person name="Segarra C."/>
            <person name="Singh R.S."/>
            <person name="Sirot L."/>
            <person name="Sirota M."/>
            <person name="Sisneros N.B."/>
            <person name="Smith C.D."/>
            <person name="Smith T.F."/>
            <person name="Spieth J."/>
            <person name="Stage D.E."/>
            <person name="Stark A."/>
            <person name="Stephan W."/>
            <person name="Strausberg R.L."/>
            <person name="Strempel S."/>
            <person name="Sturgill D."/>
            <person name="Sutton G."/>
            <person name="Sutton G.G."/>
            <person name="Tao W."/>
            <person name="Teichmann S."/>
            <person name="Tobari Y.N."/>
            <person name="Tomimura Y."/>
            <person name="Tsolas J.M."/>
            <person name="Valente V.L."/>
            <person name="Venter E."/>
            <person name="Venter J.C."/>
            <person name="Vicario S."/>
            <person name="Vieira F.G."/>
            <person name="Vilella A.J."/>
            <person name="Villasante A."/>
            <person name="Walenz B."/>
            <person name="Wang J."/>
            <person name="Wasserman M."/>
            <person name="Watts T."/>
            <person name="Wilson D."/>
            <person name="Wilson R.K."/>
            <person name="Wing R.A."/>
            <person name="Wolfner M.F."/>
            <person name="Wong A."/>
            <person name="Wong G.K."/>
            <person name="Wu C.I."/>
            <person name="Wu G."/>
            <person name="Yamamoto D."/>
            <person name="Yang H.P."/>
            <person name="Yang S.P."/>
            <person name="Yorke J.A."/>
            <person name="Yoshida K."/>
            <person name="Zdobnov E."/>
            <person name="Zhang P."/>
            <person name="Zhang Y."/>
            <person name="Zimin A.V."/>
            <person name="Baldwin J."/>
            <person name="Abdouelleil A."/>
            <person name="Abdulkadir J."/>
            <person name="Abebe A."/>
            <person name="Abera B."/>
            <person name="Abreu J."/>
            <person name="Acer S.C."/>
            <person name="Aftuck L."/>
            <person name="Alexander A."/>
            <person name="An P."/>
            <person name="Anderson E."/>
            <person name="Anderson S."/>
            <person name="Arachi H."/>
            <person name="Azer M."/>
            <person name="Bachantsang P."/>
            <person name="Barry A."/>
            <person name="Bayul T."/>
            <person name="Berlin A."/>
            <person name="Bessette D."/>
            <person name="Bloom T."/>
            <person name="Blye J."/>
            <person name="Boguslavskiy L."/>
            <person name="Bonnet C."/>
            <person name="Boukhgalter B."/>
            <person name="Bourzgui I."/>
            <person name="Brown A."/>
            <person name="Cahill P."/>
            <person name="Channer S."/>
            <person name="Cheshatsang Y."/>
            <person name="Chuda L."/>
            <person name="Citroen M."/>
            <person name="Collymore A."/>
            <person name="Cooke P."/>
            <person name="Costello M."/>
            <person name="D'Aco K."/>
            <person name="Daza R."/>
            <person name="De Haan G."/>
            <person name="DeGray S."/>
            <person name="DeMaso C."/>
            <person name="Dhargay N."/>
            <person name="Dooley K."/>
            <person name="Dooley E."/>
            <person name="Doricent M."/>
            <person name="Dorje P."/>
            <person name="Dorjee K."/>
            <person name="Dupes A."/>
            <person name="Elong R."/>
            <person name="Falk J."/>
            <person name="Farina A."/>
            <person name="Faro S."/>
            <person name="Ferguson D."/>
            <person name="Fisher S."/>
            <person name="Foley C.D."/>
            <person name="Franke A."/>
            <person name="Friedrich D."/>
            <person name="Gadbois L."/>
            <person name="Gearin G."/>
            <person name="Gearin C.R."/>
            <person name="Giannoukos G."/>
            <person name="Goode T."/>
            <person name="Graham J."/>
            <person name="Grandbois E."/>
            <person name="Grewal S."/>
            <person name="Gyaltsen K."/>
            <person name="Hafez N."/>
            <person name="Hagos B."/>
            <person name="Hall J."/>
            <person name="Henson C."/>
            <person name="Hollinger A."/>
            <person name="Honan T."/>
            <person name="Huard M.D."/>
            <person name="Hughes L."/>
            <person name="Hurhula B."/>
            <person name="Husby M.E."/>
            <person name="Kamat A."/>
            <person name="Kanga B."/>
            <person name="Kashin S."/>
            <person name="Khazanovich D."/>
            <person name="Kisner P."/>
            <person name="Lance K."/>
            <person name="Lara M."/>
            <person name="Lee W."/>
            <person name="Lennon N."/>
            <person name="Letendre F."/>
            <person name="LeVine R."/>
            <person name="Lipovsky A."/>
            <person name="Liu X."/>
            <person name="Liu J."/>
            <person name="Liu S."/>
            <person name="Lokyitsang T."/>
            <person name="Lokyitsang Y."/>
            <person name="Lubonja R."/>
            <person name="Lui A."/>
            <person name="MacDonald P."/>
            <person name="Magnisalis V."/>
            <person name="Maru K."/>
            <person name="Matthews C."/>
            <person name="McCusker W."/>
            <person name="McDonough S."/>
            <person name="Mehta T."/>
            <person name="Meldrim J."/>
            <person name="Meneus L."/>
            <person name="Mihai O."/>
            <person name="Mihalev A."/>
            <person name="Mihova T."/>
            <person name="Mittelman R."/>
            <person name="Mlenga V."/>
            <person name="Montmayeur A."/>
            <person name="Mulrain L."/>
            <person name="Navidi A."/>
            <person name="Naylor J."/>
            <person name="Negash T."/>
            <person name="Nguyen T."/>
            <person name="Nguyen N."/>
            <person name="Nicol R."/>
            <person name="Norbu C."/>
            <person name="Norbu N."/>
            <person name="Novod N."/>
            <person name="O'Neill B."/>
            <person name="Osman S."/>
            <person name="Markiewicz E."/>
            <person name="Oyono O.L."/>
            <person name="Patti C."/>
            <person name="Phunkhang P."/>
            <person name="Pierre F."/>
            <person name="Priest M."/>
            <person name="Raghuraman S."/>
            <person name="Rege F."/>
            <person name="Reyes R."/>
            <person name="Rise C."/>
            <person name="Rogov P."/>
            <person name="Ross K."/>
            <person name="Ryan E."/>
            <person name="Settipalli S."/>
            <person name="Shea T."/>
            <person name="Sherpa N."/>
            <person name="Shi L."/>
            <person name="Shih D."/>
            <person name="Sparrow T."/>
            <person name="Spaulding J."/>
            <person name="Stalker J."/>
            <person name="Stange-Thomann N."/>
            <person name="Stavropoulos S."/>
            <person name="Stone C."/>
            <person name="Strader C."/>
            <person name="Tesfaye S."/>
            <person name="Thomson T."/>
            <person name="Thoulutsang Y."/>
            <person name="Thoulutsang D."/>
            <person name="Topham K."/>
            <person name="Topping I."/>
            <person name="Tsamla T."/>
            <person name="Vassiliev H."/>
            <person name="Vo A."/>
            <person name="Wangchuk T."/>
            <person name="Wangdi T."/>
            <person name="Weiand M."/>
            <person name="Wilkinson J."/>
            <person name="Wilson A."/>
            <person name="Yadav S."/>
            <person name="Young G."/>
            <person name="Yu Q."/>
            <person name="Zembek L."/>
            <person name="Zhong D."/>
            <person name="Zimmer A."/>
            <person name="Zwirko Z."/>
            <person name="Jaffe D.B."/>
            <person name="Alvarez P."/>
            <person name="Brockman W."/>
            <person name="Butler J."/>
            <person name="Chin C."/>
            <person name="Gnerre S."/>
            <person name="Grabherr M."/>
            <person name="Kleber M."/>
            <person name="Mauceli E."/>
            <person name="MacCallum I."/>
        </authorList>
    </citation>
    <scope>NUCLEOTIDE SEQUENCE [LARGE SCALE GENOMIC DNA]</scope>
    <source>
        <strain evidence="2">Tucson 15010-1051.87</strain>
    </source>
</reference>
<name>A0A0Q9WSJ6_DROVI</name>
<gene>
    <name evidence="1" type="primary">Dvir\GJ26871</name>
    <name evidence="1" type="ORF">Dvir_GJ26871</name>
</gene>
<evidence type="ECO:0000313" key="2">
    <source>
        <dbReference type="Proteomes" id="UP000008792"/>
    </source>
</evidence>
<dbReference type="Proteomes" id="UP000008792">
    <property type="component" value="Unassembled WGS sequence"/>
</dbReference>
<protein>
    <submittedName>
        <fullName evidence="1">Uncharacterized protein</fullName>
    </submittedName>
</protein>
<organism evidence="1 2">
    <name type="scientific">Drosophila virilis</name>
    <name type="common">Fruit fly</name>
    <dbReference type="NCBI Taxonomy" id="7244"/>
    <lineage>
        <taxon>Eukaryota</taxon>
        <taxon>Metazoa</taxon>
        <taxon>Ecdysozoa</taxon>
        <taxon>Arthropoda</taxon>
        <taxon>Hexapoda</taxon>
        <taxon>Insecta</taxon>
        <taxon>Pterygota</taxon>
        <taxon>Neoptera</taxon>
        <taxon>Endopterygota</taxon>
        <taxon>Diptera</taxon>
        <taxon>Brachycera</taxon>
        <taxon>Muscomorpha</taxon>
        <taxon>Ephydroidea</taxon>
        <taxon>Drosophilidae</taxon>
        <taxon>Drosophila</taxon>
    </lineage>
</organism>
<accession>A0A0Q9WSJ6</accession>
<proteinExistence type="predicted"/>
<dbReference type="InParanoid" id="A0A0Q9WSJ6"/>